<feature type="transmembrane region" description="Helical" evidence="15">
    <location>
        <begin position="16"/>
        <end position="34"/>
    </location>
</feature>
<evidence type="ECO:0000313" key="19">
    <source>
        <dbReference type="Proteomes" id="UP000092482"/>
    </source>
</evidence>
<dbReference type="InterPro" id="IPR003856">
    <property type="entry name" value="LPS_length_determ_N"/>
</dbReference>
<dbReference type="GO" id="GO:0005524">
    <property type="term" value="F:ATP binding"/>
    <property type="evidence" value="ECO:0007669"/>
    <property type="project" value="UniProtKB-KW"/>
</dbReference>
<dbReference type="InterPro" id="IPR005702">
    <property type="entry name" value="Wzc-like_C"/>
</dbReference>
<dbReference type="GO" id="GO:0005886">
    <property type="term" value="C:plasma membrane"/>
    <property type="evidence" value="ECO:0007669"/>
    <property type="project" value="UniProtKB-SubCell"/>
</dbReference>
<dbReference type="CDD" id="cd05387">
    <property type="entry name" value="BY-kinase"/>
    <property type="match status" value="1"/>
</dbReference>
<dbReference type="InterPro" id="IPR050445">
    <property type="entry name" value="Bact_polysacc_biosynth/exp"/>
</dbReference>
<keyword evidence="10" id="KW-0067">ATP-binding</keyword>
<dbReference type="STRING" id="1758689.SGUI_2412"/>
<evidence type="ECO:0000256" key="5">
    <source>
        <dbReference type="ARBA" id="ARBA00022475"/>
    </source>
</evidence>
<evidence type="ECO:0000256" key="10">
    <source>
        <dbReference type="ARBA" id="ARBA00022840"/>
    </source>
</evidence>
<evidence type="ECO:0000256" key="13">
    <source>
        <dbReference type="ARBA" id="ARBA00023137"/>
    </source>
</evidence>
<dbReference type="KEGG" id="serj:SGUI_2412"/>
<comment type="catalytic activity">
    <reaction evidence="14">
        <text>L-tyrosyl-[protein] + ATP = O-phospho-L-tyrosyl-[protein] + ADP + H(+)</text>
        <dbReference type="Rhea" id="RHEA:10596"/>
        <dbReference type="Rhea" id="RHEA-COMP:10136"/>
        <dbReference type="Rhea" id="RHEA-COMP:20101"/>
        <dbReference type="ChEBI" id="CHEBI:15378"/>
        <dbReference type="ChEBI" id="CHEBI:30616"/>
        <dbReference type="ChEBI" id="CHEBI:46858"/>
        <dbReference type="ChEBI" id="CHEBI:61978"/>
        <dbReference type="ChEBI" id="CHEBI:456216"/>
        <dbReference type="EC" id="2.7.10.2"/>
    </reaction>
</comment>
<dbReference type="FunFam" id="3.40.50.300:FF:000527">
    <property type="entry name" value="Tyrosine-protein kinase etk"/>
    <property type="match status" value="1"/>
</dbReference>
<dbReference type="AlphaFoldDB" id="A0A1B1NED9"/>
<dbReference type="InterPro" id="IPR002586">
    <property type="entry name" value="CobQ/CobB/MinD/ParA_Nub-bd_dom"/>
</dbReference>
<dbReference type="Gene3D" id="3.40.50.300">
    <property type="entry name" value="P-loop containing nucleotide triphosphate hydrolases"/>
    <property type="match status" value="1"/>
</dbReference>
<keyword evidence="19" id="KW-1185">Reference proteome</keyword>
<keyword evidence="12 15" id="KW-0472">Membrane</keyword>
<dbReference type="PANTHER" id="PTHR32309:SF13">
    <property type="entry name" value="FERRIC ENTEROBACTIN TRANSPORT PROTEIN FEPE"/>
    <property type="match status" value="1"/>
</dbReference>
<dbReference type="Pfam" id="PF01656">
    <property type="entry name" value="CbiA"/>
    <property type="match status" value="1"/>
</dbReference>
<evidence type="ECO:0000259" key="16">
    <source>
        <dbReference type="Pfam" id="PF01656"/>
    </source>
</evidence>
<evidence type="ECO:0000256" key="4">
    <source>
        <dbReference type="ARBA" id="ARBA00011903"/>
    </source>
</evidence>
<evidence type="ECO:0000256" key="8">
    <source>
        <dbReference type="ARBA" id="ARBA00022741"/>
    </source>
</evidence>
<evidence type="ECO:0000256" key="7">
    <source>
        <dbReference type="ARBA" id="ARBA00022692"/>
    </source>
</evidence>
<dbReference type="GO" id="GO:0042802">
    <property type="term" value="F:identical protein binding"/>
    <property type="evidence" value="ECO:0007669"/>
    <property type="project" value="UniProtKB-ARBA"/>
</dbReference>
<sequence length="472" mass="50154">MELTDYLHLVRRQWRLIVGVSLAVLLVTAAITALTTPQYRAQAQVFVSTSGGDTATDLAQGSNFAQRQVATYADIVTTPIVLDTVAEEFGLDGSAALSARTTAQVPAGTVLINLSVTDEDPQTAAELTNAVAQQFSQTVQDLERVEASGDSPVKATVVQPAAVPGAAATPDVPRNLLLGAVLGLLLGLGAGVLRDVLDARVTGETDVQRVTEEPIVGAIAYDKEALEHPLVVEIDPHSPRAEAFRTLRTNLRYIDADNQPKTMVFTSTIPGEGKSTTTANLALTLAQSGSSVCLVEGDLRRPRLLDYLGLENAAGMTDVLVGRADLDDVLQPWGDSLWVLGCGPIPPNPSELLGSAAMTRLIETLEGRFDYVIIDSPPLLAVTDAAILSTQADGVIVVVGTKLVRRDQLDRALGSLRKVDANVLGLVLNRLPTKGPDAYSYAYESYQADAALEAQGKRAKSRRARRKSKQSS</sequence>
<keyword evidence="13" id="KW-0829">Tyrosine-protein kinase</keyword>
<keyword evidence="7 15" id="KW-0812">Transmembrane</keyword>
<dbReference type="EMBL" id="CP014989">
    <property type="protein sequence ID" value="ANS79808.1"/>
    <property type="molecule type" value="Genomic_DNA"/>
</dbReference>
<dbReference type="SUPFAM" id="SSF52540">
    <property type="entry name" value="P-loop containing nucleoside triphosphate hydrolases"/>
    <property type="match status" value="1"/>
</dbReference>
<keyword evidence="5" id="KW-1003">Cell membrane</keyword>
<evidence type="ECO:0000256" key="11">
    <source>
        <dbReference type="ARBA" id="ARBA00022989"/>
    </source>
</evidence>
<evidence type="ECO:0000313" key="18">
    <source>
        <dbReference type="EMBL" id="ANS79808.1"/>
    </source>
</evidence>
<dbReference type="PATRIC" id="fig|1758689.4.peg.2518"/>
<evidence type="ECO:0000256" key="12">
    <source>
        <dbReference type="ARBA" id="ARBA00023136"/>
    </source>
</evidence>
<keyword evidence="6 18" id="KW-0808">Transferase</keyword>
<feature type="domain" description="CobQ/CobB/MinD/ParA nucleotide binding" evidence="16">
    <location>
        <begin position="264"/>
        <end position="432"/>
    </location>
</feature>
<evidence type="ECO:0000256" key="3">
    <source>
        <dbReference type="ARBA" id="ARBA00007316"/>
    </source>
</evidence>
<dbReference type="EC" id="2.7.10.2" evidence="4"/>
<dbReference type="Proteomes" id="UP000092482">
    <property type="component" value="Chromosome"/>
</dbReference>
<evidence type="ECO:0000256" key="6">
    <source>
        <dbReference type="ARBA" id="ARBA00022679"/>
    </source>
</evidence>
<evidence type="ECO:0000259" key="17">
    <source>
        <dbReference type="Pfam" id="PF02706"/>
    </source>
</evidence>
<comment type="subcellular location">
    <subcellularLocation>
        <location evidence="1">Cell membrane</location>
        <topology evidence="1">Multi-pass membrane protein</topology>
    </subcellularLocation>
</comment>
<name>A0A1B1NED9_9MICO</name>
<keyword evidence="8" id="KW-0547">Nucleotide-binding</keyword>
<proteinExistence type="inferred from homology"/>
<comment type="similarity">
    <text evidence="3">Belongs to the CpsD/CapB family.</text>
</comment>
<evidence type="ECO:0000256" key="1">
    <source>
        <dbReference type="ARBA" id="ARBA00004651"/>
    </source>
</evidence>
<reference evidence="18 19" key="1">
    <citation type="submission" date="2016-03" db="EMBL/GenBank/DDBJ databases">
        <title>Shallow-sea hydrothermal system.</title>
        <authorList>
            <person name="Tang K."/>
        </authorList>
    </citation>
    <scope>NUCLEOTIDE SEQUENCE [LARGE SCALE GENOMIC DNA]</scope>
    <source>
        <strain evidence="18 19">JLT9</strain>
    </source>
</reference>
<protein>
    <recommendedName>
        <fullName evidence="4">non-specific protein-tyrosine kinase</fullName>
        <ecNumber evidence="4">2.7.10.2</ecNumber>
    </recommendedName>
</protein>
<dbReference type="GO" id="GO:0004715">
    <property type="term" value="F:non-membrane spanning protein tyrosine kinase activity"/>
    <property type="evidence" value="ECO:0007669"/>
    <property type="project" value="UniProtKB-EC"/>
</dbReference>
<dbReference type="Pfam" id="PF02706">
    <property type="entry name" value="Wzz"/>
    <property type="match status" value="1"/>
</dbReference>
<dbReference type="NCBIfam" id="TIGR01007">
    <property type="entry name" value="eps_fam"/>
    <property type="match status" value="1"/>
</dbReference>
<evidence type="ECO:0000256" key="9">
    <source>
        <dbReference type="ARBA" id="ARBA00022777"/>
    </source>
</evidence>
<accession>A0A1B1NED9</accession>
<keyword evidence="9 18" id="KW-0418">Kinase</keyword>
<evidence type="ECO:0000256" key="14">
    <source>
        <dbReference type="ARBA" id="ARBA00051245"/>
    </source>
</evidence>
<keyword evidence="11 15" id="KW-1133">Transmembrane helix</keyword>
<dbReference type="RefSeq" id="WP_066640730.1">
    <property type="nucleotide sequence ID" value="NZ_CP014989.1"/>
</dbReference>
<feature type="domain" description="Polysaccharide chain length determinant N-terminal" evidence="17">
    <location>
        <begin position="2"/>
        <end position="88"/>
    </location>
</feature>
<gene>
    <name evidence="18" type="ORF">SGUI_2412</name>
</gene>
<dbReference type="InterPro" id="IPR027417">
    <property type="entry name" value="P-loop_NTPase"/>
</dbReference>
<dbReference type="PANTHER" id="PTHR32309">
    <property type="entry name" value="TYROSINE-PROTEIN KINASE"/>
    <property type="match status" value="1"/>
</dbReference>
<evidence type="ECO:0000256" key="2">
    <source>
        <dbReference type="ARBA" id="ARBA00006683"/>
    </source>
</evidence>
<comment type="similarity">
    <text evidence="2">Belongs to the CpsC/CapA family.</text>
</comment>
<evidence type="ECO:0000256" key="15">
    <source>
        <dbReference type="SAM" id="Phobius"/>
    </source>
</evidence>
<organism evidence="18 19">
    <name type="scientific">Serinicoccus hydrothermalis</name>
    <dbReference type="NCBI Taxonomy" id="1758689"/>
    <lineage>
        <taxon>Bacteria</taxon>
        <taxon>Bacillati</taxon>
        <taxon>Actinomycetota</taxon>
        <taxon>Actinomycetes</taxon>
        <taxon>Micrococcales</taxon>
        <taxon>Ornithinimicrobiaceae</taxon>
        <taxon>Serinicoccus</taxon>
    </lineage>
</organism>